<gene>
    <name evidence="3" type="ORF">Taro_011965</name>
</gene>
<protein>
    <recommendedName>
        <fullName evidence="5">Down syndrome critical region protein 3</fullName>
    </recommendedName>
</protein>
<organism evidence="3 4">
    <name type="scientific">Colocasia esculenta</name>
    <name type="common">Wild taro</name>
    <name type="synonym">Arum esculentum</name>
    <dbReference type="NCBI Taxonomy" id="4460"/>
    <lineage>
        <taxon>Eukaryota</taxon>
        <taxon>Viridiplantae</taxon>
        <taxon>Streptophyta</taxon>
        <taxon>Embryophyta</taxon>
        <taxon>Tracheophyta</taxon>
        <taxon>Spermatophyta</taxon>
        <taxon>Magnoliopsida</taxon>
        <taxon>Liliopsida</taxon>
        <taxon>Araceae</taxon>
        <taxon>Aroideae</taxon>
        <taxon>Colocasieae</taxon>
        <taxon>Colocasia</taxon>
    </lineage>
</organism>
<keyword evidence="4" id="KW-1185">Reference proteome</keyword>
<feature type="non-terminal residue" evidence="3">
    <location>
        <position position="332"/>
    </location>
</feature>
<proteinExistence type="inferred from homology"/>
<dbReference type="AlphaFoldDB" id="A0A843U7F1"/>
<feature type="region of interest" description="Disordered" evidence="2">
    <location>
        <begin position="20"/>
        <end position="44"/>
    </location>
</feature>
<reference evidence="3" key="1">
    <citation type="submission" date="2017-07" db="EMBL/GenBank/DDBJ databases">
        <title>Taro Niue Genome Assembly and Annotation.</title>
        <authorList>
            <person name="Atibalentja N."/>
            <person name="Keating K."/>
            <person name="Fields C.J."/>
        </authorList>
    </citation>
    <scope>NUCLEOTIDE SEQUENCE</scope>
    <source>
        <strain evidence="3">Niue_2</strain>
        <tissue evidence="3">Leaf</tissue>
    </source>
</reference>
<name>A0A843U7F1_COLES</name>
<dbReference type="Gene3D" id="2.60.40.640">
    <property type="match status" value="1"/>
</dbReference>
<dbReference type="GO" id="GO:0006886">
    <property type="term" value="P:intracellular protein transport"/>
    <property type="evidence" value="ECO:0007669"/>
    <property type="project" value="InterPro"/>
</dbReference>
<dbReference type="PANTHER" id="PTHR12233">
    <property type="entry name" value="VACUOLAR PROTEIN SORTING 26 RELATED"/>
    <property type="match status" value="1"/>
</dbReference>
<dbReference type="Pfam" id="PF03643">
    <property type="entry name" value="Vps26"/>
    <property type="match status" value="1"/>
</dbReference>
<evidence type="ECO:0000313" key="4">
    <source>
        <dbReference type="Proteomes" id="UP000652761"/>
    </source>
</evidence>
<evidence type="ECO:0000256" key="1">
    <source>
        <dbReference type="ARBA" id="ARBA00009100"/>
    </source>
</evidence>
<dbReference type="InterPro" id="IPR014752">
    <property type="entry name" value="Arrestin-like_C"/>
</dbReference>
<dbReference type="Proteomes" id="UP000652761">
    <property type="component" value="Unassembled WGS sequence"/>
</dbReference>
<dbReference type="EMBL" id="NMUH01000460">
    <property type="protein sequence ID" value="MQL79518.1"/>
    <property type="molecule type" value="Genomic_DNA"/>
</dbReference>
<evidence type="ECO:0000256" key="2">
    <source>
        <dbReference type="SAM" id="MobiDB-lite"/>
    </source>
</evidence>
<dbReference type="OrthoDB" id="10263384at2759"/>
<accession>A0A843U7F1</accession>
<dbReference type="InterPro" id="IPR028934">
    <property type="entry name" value="Vps26-related"/>
</dbReference>
<comment type="similarity">
    <text evidence="1">Belongs to the VPS26 family.</text>
</comment>
<comment type="caution">
    <text evidence="3">The sequence shown here is derived from an EMBL/GenBank/DDBJ whole genome shotgun (WGS) entry which is preliminary data.</text>
</comment>
<evidence type="ECO:0008006" key="5">
    <source>
        <dbReference type="Google" id="ProtNLM"/>
    </source>
</evidence>
<feature type="non-terminal residue" evidence="3">
    <location>
        <position position="1"/>
    </location>
</feature>
<evidence type="ECO:0000313" key="3">
    <source>
        <dbReference type="EMBL" id="MQL79518.1"/>
    </source>
</evidence>
<sequence length="332" mass="36788">VFALTSDRPSSLIPVEARLAQAQTRSRHHRDDSPSIPPSNSLSPQSRLWRYARAPPAAAMPTIELKLSRSNRIYRPSEAVEGKIVTRSSGPIHHQEIRVRGGVAGVIESLYSVVKPISIVRKSIVVKPSGKLAPGTNEIPFSIMVSSEDTNGFQRFYETFHGANISIQYLITAEVNRGYIHKSLSTTVEFIIETDKGSLLKAPVSTEFVSFYITQDTQKHQLLPELLTEMNLGAGHFQVTGKVLTACSLASPLSGELVVENSAVPIRSIDIQLLRIESILTGERVLTDTSNLDMLNECRPFSVEFHVSIIISFQSELSKLYPKSDLRTPRPW</sequence>